<protein>
    <submittedName>
        <fullName evidence="2">Uncharacterized protein</fullName>
    </submittedName>
</protein>
<dbReference type="STRING" id="22663.A0A2I0I4K2"/>
<dbReference type="Proteomes" id="UP000233551">
    <property type="component" value="Unassembled WGS sequence"/>
</dbReference>
<accession>A0A2I0I4K2</accession>
<dbReference type="InterPro" id="IPR036093">
    <property type="entry name" value="NAC_dom_sf"/>
</dbReference>
<evidence type="ECO:0000313" key="3">
    <source>
        <dbReference type="Proteomes" id="UP000233551"/>
    </source>
</evidence>
<sequence length="133" mass="15471">MEMNIWCPTNDSGEVEEAADKIITSISHVSSDSDYRGALITYCLSCGHPIELYDQIYQRRRVRSDGQIRHFFHRPSKAYTTGNRKRRRIHMGKNTEGETRWHKTGKTRPILSGGKEDESFFADQFIKMQEENS</sequence>
<dbReference type="GO" id="GO:0000976">
    <property type="term" value="F:transcription cis-regulatory region binding"/>
    <property type="evidence" value="ECO:0007669"/>
    <property type="project" value="TreeGrafter"/>
</dbReference>
<dbReference type="Gene3D" id="2.170.150.80">
    <property type="entry name" value="NAC domain"/>
    <property type="match status" value="1"/>
</dbReference>
<gene>
    <name evidence="2" type="ORF">CRG98_040715</name>
</gene>
<keyword evidence="3" id="KW-1185">Reference proteome</keyword>
<dbReference type="PANTHER" id="PTHR31079:SF20">
    <property type="entry name" value="NAC DOMAIN-CONTAINING PROTEIN 10"/>
    <property type="match status" value="1"/>
</dbReference>
<dbReference type="SUPFAM" id="SSF101941">
    <property type="entry name" value="NAC domain"/>
    <property type="match status" value="1"/>
</dbReference>
<comment type="caution">
    <text evidence="2">The sequence shown here is derived from an EMBL/GenBank/DDBJ whole genome shotgun (WGS) entry which is preliminary data.</text>
</comment>
<dbReference type="AlphaFoldDB" id="A0A2I0I4K2"/>
<organism evidence="2 3">
    <name type="scientific">Punica granatum</name>
    <name type="common">Pomegranate</name>
    <dbReference type="NCBI Taxonomy" id="22663"/>
    <lineage>
        <taxon>Eukaryota</taxon>
        <taxon>Viridiplantae</taxon>
        <taxon>Streptophyta</taxon>
        <taxon>Embryophyta</taxon>
        <taxon>Tracheophyta</taxon>
        <taxon>Spermatophyta</taxon>
        <taxon>Magnoliopsida</taxon>
        <taxon>eudicotyledons</taxon>
        <taxon>Gunneridae</taxon>
        <taxon>Pentapetalae</taxon>
        <taxon>rosids</taxon>
        <taxon>malvids</taxon>
        <taxon>Myrtales</taxon>
        <taxon>Lythraceae</taxon>
        <taxon>Punica</taxon>
    </lineage>
</organism>
<dbReference type="PANTHER" id="PTHR31079">
    <property type="entry name" value="NAC DOMAIN-CONTAINING PROTEIN 73"/>
    <property type="match status" value="1"/>
</dbReference>
<dbReference type="InterPro" id="IPR044799">
    <property type="entry name" value="SOG1-like"/>
</dbReference>
<dbReference type="EMBL" id="PGOL01003969">
    <property type="protein sequence ID" value="PKI38898.1"/>
    <property type="molecule type" value="Genomic_DNA"/>
</dbReference>
<reference evidence="2 3" key="1">
    <citation type="submission" date="2017-11" db="EMBL/GenBank/DDBJ databases">
        <title>De-novo sequencing of pomegranate (Punica granatum L.) genome.</title>
        <authorList>
            <person name="Akparov Z."/>
            <person name="Amiraslanov A."/>
            <person name="Hajiyeva S."/>
            <person name="Abbasov M."/>
            <person name="Kaur K."/>
            <person name="Hamwieh A."/>
            <person name="Solovyev V."/>
            <person name="Salamov A."/>
            <person name="Braich B."/>
            <person name="Kosarev P."/>
            <person name="Mahmoud A."/>
            <person name="Hajiyev E."/>
            <person name="Babayeva S."/>
            <person name="Izzatullayeva V."/>
            <person name="Mammadov A."/>
            <person name="Mammadov A."/>
            <person name="Sharifova S."/>
            <person name="Ojaghi J."/>
            <person name="Eynullazada K."/>
            <person name="Bayramov B."/>
            <person name="Abdulazimova A."/>
            <person name="Shahmuradov I."/>
        </authorList>
    </citation>
    <scope>NUCLEOTIDE SEQUENCE [LARGE SCALE GENOMIC DNA]</scope>
    <source>
        <strain evidence="3">cv. AG2017</strain>
        <tissue evidence="2">Leaf</tissue>
    </source>
</reference>
<name>A0A2I0I4K2_PUNGR</name>
<evidence type="ECO:0000313" key="2">
    <source>
        <dbReference type="EMBL" id="PKI38898.1"/>
    </source>
</evidence>
<proteinExistence type="predicted"/>
<dbReference type="GO" id="GO:0005634">
    <property type="term" value="C:nucleus"/>
    <property type="evidence" value="ECO:0007669"/>
    <property type="project" value="TreeGrafter"/>
</dbReference>
<evidence type="ECO:0000256" key="1">
    <source>
        <dbReference type="SAM" id="MobiDB-lite"/>
    </source>
</evidence>
<dbReference type="GO" id="GO:0003700">
    <property type="term" value="F:DNA-binding transcription factor activity"/>
    <property type="evidence" value="ECO:0007669"/>
    <property type="project" value="InterPro"/>
</dbReference>
<feature type="region of interest" description="Disordered" evidence="1">
    <location>
        <begin position="79"/>
        <end position="113"/>
    </location>
</feature>